<evidence type="ECO:0000256" key="5">
    <source>
        <dbReference type="ARBA" id="ARBA00047388"/>
    </source>
</evidence>
<dbReference type="EC" id="1.8.1.8" evidence="1"/>
<evidence type="ECO:0000256" key="6">
    <source>
        <dbReference type="ARBA" id="ARBA00047804"/>
    </source>
</evidence>
<feature type="domain" description="Thioredoxin-like fold" evidence="7">
    <location>
        <begin position="37"/>
        <end position="129"/>
    </location>
</feature>
<dbReference type="Proteomes" id="UP000789524">
    <property type="component" value="Unassembled WGS sequence"/>
</dbReference>
<comment type="caution">
    <text evidence="8">The sequence shown here is derived from an EMBL/GenBank/DDBJ whole genome shotgun (WGS) entry which is preliminary data.</text>
</comment>
<comment type="catalytic activity">
    <reaction evidence="5">
        <text>[protein]-dithiol + NAD(+) = [protein]-disulfide + NADH + H(+)</text>
        <dbReference type="Rhea" id="RHEA:18749"/>
        <dbReference type="Rhea" id="RHEA-COMP:10593"/>
        <dbReference type="Rhea" id="RHEA-COMP:10594"/>
        <dbReference type="ChEBI" id="CHEBI:15378"/>
        <dbReference type="ChEBI" id="CHEBI:29950"/>
        <dbReference type="ChEBI" id="CHEBI:50058"/>
        <dbReference type="ChEBI" id="CHEBI:57540"/>
        <dbReference type="ChEBI" id="CHEBI:57945"/>
        <dbReference type="EC" id="1.8.1.8"/>
    </reaction>
</comment>
<name>A0A8J2W4U3_9NEOP</name>
<evidence type="ECO:0000259" key="7">
    <source>
        <dbReference type="Pfam" id="PF13905"/>
    </source>
</evidence>
<organism evidence="8 9">
    <name type="scientific">Danaus chrysippus</name>
    <name type="common">African queen</name>
    <dbReference type="NCBI Taxonomy" id="151541"/>
    <lineage>
        <taxon>Eukaryota</taxon>
        <taxon>Metazoa</taxon>
        <taxon>Ecdysozoa</taxon>
        <taxon>Arthropoda</taxon>
        <taxon>Hexapoda</taxon>
        <taxon>Insecta</taxon>
        <taxon>Pterygota</taxon>
        <taxon>Neoptera</taxon>
        <taxon>Endopterygota</taxon>
        <taxon>Lepidoptera</taxon>
        <taxon>Glossata</taxon>
        <taxon>Ditrysia</taxon>
        <taxon>Papilionoidea</taxon>
        <taxon>Nymphalidae</taxon>
        <taxon>Danainae</taxon>
        <taxon>Danaini</taxon>
        <taxon>Danaina</taxon>
        <taxon>Danaus</taxon>
        <taxon>Anosia</taxon>
    </lineage>
</organism>
<dbReference type="GO" id="GO:0047134">
    <property type="term" value="F:protein-disulfide reductase [NAD(P)H] activity"/>
    <property type="evidence" value="ECO:0007669"/>
    <property type="project" value="UniProtKB-EC"/>
</dbReference>
<keyword evidence="4" id="KW-0520">NAD</keyword>
<keyword evidence="3" id="KW-0560">Oxidoreductase</keyword>
<evidence type="ECO:0000256" key="3">
    <source>
        <dbReference type="ARBA" id="ARBA00023002"/>
    </source>
</evidence>
<evidence type="ECO:0000256" key="4">
    <source>
        <dbReference type="ARBA" id="ARBA00023027"/>
    </source>
</evidence>
<evidence type="ECO:0000313" key="8">
    <source>
        <dbReference type="EMBL" id="CAG9570666.1"/>
    </source>
</evidence>
<keyword evidence="9" id="KW-1185">Reference proteome</keyword>
<reference evidence="8" key="1">
    <citation type="submission" date="2021-09" db="EMBL/GenBank/DDBJ databases">
        <authorList>
            <person name="Martin H S."/>
        </authorList>
    </citation>
    <scope>NUCLEOTIDE SEQUENCE</scope>
</reference>
<dbReference type="PANTHER" id="PTHR13871">
    <property type="entry name" value="THIOREDOXIN"/>
    <property type="match status" value="1"/>
</dbReference>
<dbReference type="InterPro" id="IPR052259">
    <property type="entry name" value="Nucleoredoxin-like"/>
</dbReference>
<evidence type="ECO:0000256" key="1">
    <source>
        <dbReference type="ARBA" id="ARBA00012612"/>
    </source>
</evidence>
<dbReference type="InterPro" id="IPR012336">
    <property type="entry name" value="Thioredoxin-like_fold"/>
</dbReference>
<keyword evidence="2" id="KW-0677">Repeat</keyword>
<evidence type="ECO:0000256" key="2">
    <source>
        <dbReference type="ARBA" id="ARBA00022737"/>
    </source>
</evidence>
<protein>
    <recommendedName>
        <fullName evidence="1">protein-disulfide reductase</fullName>
        <ecNumber evidence="1">1.8.1.8</ecNumber>
    </recommendedName>
</protein>
<gene>
    <name evidence="8" type="ORF">DCHRY22_LOCUS9360</name>
</gene>
<accession>A0A8J2W4U3</accession>
<dbReference type="Pfam" id="PF13905">
    <property type="entry name" value="Thioredoxin_8"/>
    <property type="match status" value="1"/>
</dbReference>
<dbReference type="OrthoDB" id="189920at2759"/>
<dbReference type="Gene3D" id="3.40.30.10">
    <property type="entry name" value="Glutaredoxin"/>
    <property type="match status" value="1"/>
</dbReference>
<dbReference type="InterPro" id="IPR036249">
    <property type="entry name" value="Thioredoxin-like_sf"/>
</dbReference>
<evidence type="ECO:0000313" key="9">
    <source>
        <dbReference type="Proteomes" id="UP000789524"/>
    </source>
</evidence>
<comment type="catalytic activity">
    <reaction evidence="6">
        <text>[protein]-dithiol + NADP(+) = [protein]-disulfide + NADPH + H(+)</text>
        <dbReference type="Rhea" id="RHEA:18753"/>
        <dbReference type="Rhea" id="RHEA-COMP:10593"/>
        <dbReference type="Rhea" id="RHEA-COMP:10594"/>
        <dbReference type="ChEBI" id="CHEBI:15378"/>
        <dbReference type="ChEBI" id="CHEBI:29950"/>
        <dbReference type="ChEBI" id="CHEBI:50058"/>
        <dbReference type="ChEBI" id="CHEBI:57783"/>
        <dbReference type="ChEBI" id="CHEBI:58349"/>
        <dbReference type="EC" id="1.8.1.8"/>
    </reaction>
</comment>
<dbReference type="PANTHER" id="PTHR13871:SF96">
    <property type="entry name" value="THIOREDOXIN DOMAIN-CONTAINING PROTEIN"/>
    <property type="match status" value="1"/>
</dbReference>
<proteinExistence type="predicted"/>
<dbReference type="SUPFAM" id="SSF52833">
    <property type="entry name" value="Thioredoxin-like"/>
    <property type="match status" value="1"/>
</dbReference>
<dbReference type="AlphaFoldDB" id="A0A8J2W4U3"/>
<sequence>MESTEFKFKPYEWLKDVEIFNKNNELVPHEWLQTNADVICLLFSSYETDKDGVIEKFYSIYENVKHVNLPIEVINVPMDETEEDMMKCYEEQANWFTVKHSDPVIPVLKYMYEVTSVPHLIVIQLDGSIVSRHGILDLEEYGKNAVITWTSKTSTVTKHRNLSKELMMYGKDWVYMKVDQKFGKTDYQKRFSTLLAEDKR</sequence>
<dbReference type="EMBL" id="CAKASE010000066">
    <property type="protein sequence ID" value="CAG9570666.1"/>
    <property type="molecule type" value="Genomic_DNA"/>
</dbReference>